<proteinExistence type="predicted"/>
<reference evidence="2 3" key="1">
    <citation type="submission" date="2022-04" db="EMBL/GenBank/DDBJ databases">
        <title>Positive selection, recombination, and allopatry shape intraspecific diversity of widespread and dominant cyanobacteria.</title>
        <authorList>
            <person name="Wei J."/>
            <person name="Shu W."/>
            <person name="Hu C."/>
        </authorList>
    </citation>
    <scope>NUCLEOTIDE SEQUENCE [LARGE SCALE GENOMIC DNA]</scope>
    <source>
        <strain evidence="2 3">GB2-A5</strain>
    </source>
</reference>
<dbReference type="Proteomes" id="UP001442494">
    <property type="component" value="Unassembled WGS sequence"/>
</dbReference>
<comment type="caution">
    <text evidence="2">The sequence shown here is derived from an EMBL/GenBank/DDBJ whole genome shotgun (WGS) entry which is preliminary data.</text>
</comment>
<dbReference type="SUPFAM" id="SSF109604">
    <property type="entry name" value="HD-domain/PDEase-like"/>
    <property type="match status" value="1"/>
</dbReference>
<dbReference type="InterPro" id="IPR003607">
    <property type="entry name" value="HD/PDEase_dom"/>
</dbReference>
<evidence type="ECO:0000259" key="1">
    <source>
        <dbReference type="SMART" id="SM00471"/>
    </source>
</evidence>
<dbReference type="Gene3D" id="1.10.3210.10">
    <property type="entry name" value="Hypothetical protein af1432"/>
    <property type="match status" value="1"/>
</dbReference>
<gene>
    <name evidence="2" type="ORF">NDI37_18490</name>
</gene>
<protein>
    <submittedName>
        <fullName evidence="2">HD domain-containing protein</fullName>
    </submittedName>
</protein>
<dbReference type="InterPro" id="IPR052194">
    <property type="entry name" value="MESH1"/>
</dbReference>
<sequence length="189" mass="21119">MLSERFTEALTFATHLHANQTRKGSGVPYIAHLLAVASIVLEHGANEEEAIAALLHDAIEDQGGAATREEIRRRFGDTVTEIVDGCTDSDITPKPPWRQRKEAYIAHLPTASKSILLVSAADKLHNARSILNDYRIVGESLWERFKGGKEGTLWYYRSLVKAFRKASSMPLIDELDRVVCEIEEISKDC</sequence>
<keyword evidence="3" id="KW-1185">Reference proteome</keyword>
<dbReference type="Pfam" id="PF13328">
    <property type="entry name" value="HD_4"/>
    <property type="match status" value="1"/>
</dbReference>
<organism evidence="2 3">
    <name type="scientific">Funiculus sociatus GB2-A5</name>
    <dbReference type="NCBI Taxonomy" id="2933946"/>
    <lineage>
        <taxon>Bacteria</taxon>
        <taxon>Bacillati</taxon>
        <taxon>Cyanobacteriota</taxon>
        <taxon>Cyanophyceae</taxon>
        <taxon>Coleofasciculales</taxon>
        <taxon>Coleofasciculaceae</taxon>
        <taxon>Funiculus</taxon>
    </lineage>
</organism>
<dbReference type="EMBL" id="JAMPKK010000043">
    <property type="protein sequence ID" value="MEP0866450.1"/>
    <property type="molecule type" value="Genomic_DNA"/>
</dbReference>
<evidence type="ECO:0000313" key="2">
    <source>
        <dbReference type="EMBL" id="MEP0866450.1"/>
    </source>
</evidence>
<dbReference type="PANTHER" id="PTHR46246">
    <property type="entry name" value="GUANOSINE-3',5'-BIS(DIPHOSPHATE) 3'-PYROPHOSPHOHYDROLASE MESH1"/>
    <property type="match status" value="1"/>
</dbReference>
<dbReference type="RefSeq" id="WP_190422850.1">
    <property type="nucleotide sequence ID" value="NZ_JAMPKK010000043.1"/>
</dbReference>
<feature type="domain" description="HD/PDEase" evidence="1">
    <location>
        <begin position="25"/>
        <end position="136"/>
    </location>
</feature>
<dbReference type="SMART" id="SM00471">
    <property type="entry name" value="HDc"/>
    <property type="match status" value="1"/>
</dbReference>
<evidence type="ECO:0000313" key="3">
    <source>
        <dbReference type="Proteomes" id="UP001442494"/>
    </source>
</evidence>
<name>A0ABV0JTB1_9CYAN</name>
<dbReference type="PANTHER" id="PTHR46246:SF1">
    <property type="entry name" value="GUANOSINE-3',5'-BIS(DIPHOSPHATE) 3'-PYROPHOSPHOHYDROLASE MESH1"/>
    <property type="match status" value="1"/>
</dbReference>
<accession>A0ABV0JTB1</accession>